<dbReference type="InterPro" id="IPR041075">
    <property type="entry name" value="NOD1/2_WH"/>
</dbReference>
<keyword evidence="2" id="KW-0433">Leucine-rich repeat</keyword>
<dbReference type="Pfam" id="PF17779">
    <property type="entry name" value="WHD_NOD2"/>
    <property type="match status" value="1"/>
</dbReference>
<comment type="function">
    <text evidence="7">May be involved in inflammation and recognition of cytosolic pathogen-associated molecular patterns (PAMPs) not intercepted by membrane-bound receptors.</text>
</comment>
<dbReference type="SUPFAM" id="SSF52047">
    <property type="entry name" value="RNI-like"/>
    <property type="match status" value="1"/>
</dbReference>
<dbReference type="PROSITE" id="PS50837">
    <property type="entry name" value="NACHT"/>
    <property type="match status" value="1"/>
</dbReference>
<evidence type="ECO:0000313" key="10">
    <source>
        <dbReference type="Proteomes" id="UP001732720"/>
    </source>
</evidence>
<evidence type="ECO:0000256" key="4">
    <source>
        <dbReference type="ARBA" id="ARBA00022741"/>
    </source>
</evidence>
<dbReference type="SUPFAM" id="SSF47986">
    <property type="entry name" value="DEATH domain"/>
    <property type="match status" value="1"/>
</dbReference>
<sequence>MASSFFSEFGLTWYLEELNKKEFMKFKGLLKEEILQLDLKQIPWCEVKRASREDLANLLIKYYEKQQAWAVTFSIFQKINRKDLCDRAKRESTGHTKRYQAHIQKKISNMWSREPITAIHDFFDQKITPKEREYFEPLIAPKTTRKQSHTVLLKGIPGTGKTMVLMKLILAWAEGSLCQDRFSYVFYFCCRELRTLTETSLAELISRDWPDSGVAIAEIMSQPEQLLFIIDSFDELKCSLDGPEAELCSDWMEKQPIKVLLGSLLRKKMLPESSLIIATTPSYSPGLEERLESPDIRTAIGFEDSNKEEYFHCVIKDSSRAMQAFRLVREYEQLSSMCQLPVLCWIVCTCLKQELERGRDLALICQRTTSLYASFIFNLFTPKGANCPNWQSQGQLLGLCSLAAEGMWTDTFVLRKEALSRNGIADSDIPTLLDIKILLRDKNCENSYVFIHPSVQEFCAAMFYLLKSHSEHPNSAVACSETLLFTFLKKVKDHWVSFPRFLFGLLHEKEQQKLNAFFGFQLLSQEVKQRFHQCMKSIGESEDLREQVDFLGLFYCLFEMQNEAFVKQTMDFLQEVNLSITKKSDLIVCAYCLKKSSGLRKLLFSIQNVFKEENGHCSMSDFSLTCWHEICSVLTTNQHLQELQVKDGVLSESACETLYEQLRQPNCVLQSLEINRVVFYCECSHLFEVLIHNSNLKHFKFTHISLSRSDVKLLGDTLKHPECNIERLQLVDCGLVSDDCDVFASVLVSSKKLKHLDIACNYLEEGLRSLCRALCHPDCTLSLLVLANCHLSEHCWEYLSEVVLSNKFLRHLDLSANVLTNAGLKTLCEALRHPECSLNSLCLIKCSIAASGCQALASVLSSNQNLKILQIGGNNIEDVGVKLLCGALVHPNCHLEVLGLEACKLTSVCCEDLSLVLTHSKTLWGLNLSRNALDYNGVVVLCEALRHPECSLHLLGVSKADLDEETQALLTAEEEKNSSLTIIGSQ</sequence>
<dbReference type="InterPro" id="IPR050637">
    <property type="entry name" value="NLRP_innate_immun_reg"/>
</dbReference>
<dbReference type="Gene3D" id="1.10.533.10">
    <property type="entry name" value="Death Domain, Fas"/>
    <property type="match status" value="1"/>
</dbReference>
<evidence type="ECO:0000256" key="5">
    <source>
        <dbReference type="ARBA" id="ARBA00022840"/>
    </source>
</evidence>
<proteinExistence type="inferred from homology"/>
<evidence type="ECO:0000256" key="2">
    <source>
        <dbReference type="ARBA" id="ARBA00022614"/>
    </source>
</evidence>
<evidence type="ECO:0000313" key="11">
    <source>
        <dbReference type="RefSeq" id="XP_020040999.1"/>
    </source>
</evidence>
<dbReference type="InterPro" id="IPR032675">
    <property type="entry name" value="LRR_dom_sf"/>
</dbReference>
<dbReference type="InterPro" id="IPR041267">
    <property type="entry name" value="NLRP_HD2"/>
</dbReference>
<dbReference type="GO" id="GO:0050727">
    <property type="term" value="P:regulation of inflammatory response"/>
    <property type="evidence" value="ECO:0007669"/>
    <property type="project" value="TreeGrafter"/>
</dbReference>
<dbReference type="OrthoDB" id="120976at2759"/>
<reference evidence="11" key="1">
    <citation type="submission" date="2025-08" db="UniProtKB">
        <authorList>
            <consortium name="RefSeq"/>
        </authorList>
    </citation>
    <scope>IDENTIFICATION</scope>
    <source>
        <tissue evidence="11">Leukocyte</tissue>
    </source>
</reference>
<dbReference type="GO" id="GO:0005737">
    <property type="term" value="C:cytoplasm"/>
    <property type="evidence" value="ECO:0007669"/>
    <property type="project" value="TreeGrafter"/>
</dbReference>
<dbReference type="GO" id="GO:0006954">
    <property type="term" value="P:inflammatory response"/>
    <property type="evidence" value="ECO:0007669"/>
    <property type="project" value="UniProtKB-KW"/>
</dbReference>
<dbReference type="SUPFAM" id="SSF52540">
    <property type="entry name" value="P-loop containing nucleoside triphosphate hydrolases"/>
    <property type="match status" value="1"/>
</dbReference>
<evidence type="ECO:0000256" key="7">
    <source>
        <dbReference type="ARBA" id="ARBA00059788"/>
    </source>
</evidence>
<accession>A0A8B7WAW0</accession>
<comment type="similarity">
    <text evidence="1">Belongs to the NLRP family.</text>
</comment>
<dbReference type="InterPro" id="IPR007111">
    <property type="entry name" value="NACHT_NTPase"/>
</dbReference>
<dbReference type="Pfam" id="PF02758">
    <property type="entry name" value="PYRIN"/>
    <property type="match status" value="1"/>
</dbReference>
<feature type="domain" description="NACHT" evidence="9">
    <location>
        <begin position="149"/>
        <end position="353"/>
    </location>
</feature>
<dbReference type="Pfam" id="PF17776">
    <property type="entry name" value="NLRC4_HD2"/>
    <property type="match status" value="1"/>
</dbReference>
<dbReference type="SMART" id="SM01289">
    <property type="entry name" value="PYRIN"/>
    <property type="match status" value="1"/>
</dbReference>
<dbReference type="CTD" id="147945"/>
<dbReference type="PANTHER" id="PTHR45690">
    <property type="entry name" value="NACHT, LRR AND PYD DOMAINS-CONTAINING PROTEIN 12"/>
    <property type="match status" value="1"/>
</dbReference>
<organism evidence="11">
    <name type="scientific">Castor canadensis</name>
    <name type="common">American beaver</name>
    <dbReference type="NCBI Taxonomy" id="51338"/>
    <lineage>
        <taxon>Eukaryota</taxon>
        <taxon>Metazoa</taxon>
        <taxon>Chordata</taxon>
        <taxon>Craniata</taxon>
        <taxon>Vertebrata</taxon>
        <taxon>Euteleostomi</taxon>
        <taxon>Mammalia</taxon>
        <taxon>Eutheria</taxon>
        <taxon>Euarchontoglires</taxon>
        <taxon>Glires</taxon>
        <taxon>Rodentia</taxon>
        <taxon>Castorimorpha</taxon>
        <taxon>Castoridae</taxon>
        <taxon>Castor</taxon>
    </lineage>
</organism>
<evidence type="ECO:0000259" key="9">
    <source>
        <dbReference type="PROSITE" id="PS50837"/>
    </source>
</evidence>
<dbReference type="SMART" id="SM00368">
    <property type="entry name" value="LRR_RI"/>
    <property type="match status" value="9"/>
</dbReference>
<evidence type="ECO:0000256" key="6">
    <source>
        <dbReference type="ARBA" id="ARBA00023198"/>
    </source>
</evidence>
<dbReference type="Gene3D" id="3.40.50.300">
    <property type="entry name" value="P-loop containing nucleotide triphosphate hydrolases"/>
    <property type="match status" value="1"/>
</dbReference>
<evidence type="ECO:0000256" key="3">
    <source>
        <dbReference type="ARBA" id="ARBA00022737"/>
    </source>
</evidence>
<gene>
    <name evidence="11" type="primary">Nlrp4</name>
</gene>
<dbReference type="Gene3D" id="3.80.10.10">
    <property type="entry name" value="Ribonuclease Inhibitor"/>
    <property type="match status" value="1"/>
</dbReference>
<dbReference type="InterPro" id="IPR027417">
    <property type="entry name" value="P-loop_NTPase"/>
</dbReference>
<dbReference type="Pfam" id="PF13516">
    <property type="entry name" value="LRR_6"/>
    <property type="match status" value="2"/>
</dbReference>
<keyword evidence="6" id="KW-0395">Inflammatory response</keyword>
<keyword evidence="10" id="KW-1185">Reference proteome</keyword>
<dbReference type="InterPro" id="IPR011029">
    <property type="entry name" value="DEATH-like_dom_sf"/>
</dbReference>
<dbReference type="GO" id="GO:0005524">
    <property type="term" value="F:ATP binding"/>
    <property type="evidence" value="ECO:0007669"/>
    <property type="project" value="UniProtKB-KW"/>
</dbReference>
<dbReference type="CDD" id="cd08320">
    <property type="entry name" value="Pyrin_NALPs"/>
    <property type="match status" value="1"/>
</dbReference>
<name>A0A8B7WAW0_CASCN</name>
<dbReference type="FunFam" id="1.10.533.10:FF:000056">
    <property type="entry name" value="NACHT, LRR and PYD domains-containing protein 14"/>
    <property type="match status" value="1"/>
</dbReference>
<keyword evidence="3" id="KW-0677">Repeat</keyword>
<dbReference type="PANTHER" id="PTHR45690:SF6">
    <property type="entry name" value="NACHT, LRR AND PYD DOMAINS-CONTAINING PROTEIN 4"/>
    <property type="match status" value="1"/>
</dbReference>
<dbReference type="FunFam" id="3.40.50.300:FF:000442">
    <property type="entry name" value="NACHT, LRR and PYD domains-containing protein 3"/>
    <property type="match status" value="1"/>
</dbReference>
<evidence type="ECO:0000259" key="8">
    <source>
        <dbReference type="PROSITE" id="PS50824"/>
    </source>
</evidence>
<dbReference type="Pfam" id="PF05729">
    <property type="entry name" value="NACHT"/>
    <property type="match status" value="1"/>
</dbReference>
<dbReference type="Proteomes" id="UP001732720">
    <property type="component" value="Chromosome 16"/>
</dbReference>
<dbReference type="AlphaFoldDB" id="A0A8B7WAW0"/>
<protein>
    <submittedName>
        <fullName evidence="11">NACHT, LRR and PYD domains-containing protein 4</fullName>
    </submittedName>
</protein>
<feature type="domain" description="Pyrin" evidence="8">
    <location>
        <begin position="1"/>
        <end position="94"/>
    </location>
</feature>
<evidence type="ECO:0000256" key="1">
    <source>
        <dbReference type="ARBA" id="ARBA00008665"/>
    </source>
</evidence>
<dbReference type="PROSITE" id="PS50824">
    <property type="entry name" value="DAPIN"/>
    <property type="match status" value="1"/>
</dbReference>
<dbReference type="GeneID" id="109700284"/>
<dbReference type="RefSeq" id="XP_020040999.1">
    <property type="nucleotide sequence ID" value="XM_020185410.1"/>
</dbReference>
<keyword evidence="4" id="KW-0547">Nucleotide-binding</keyword>
<dbReference type="KEGG" id="ccan:109700284"/>
<dbReference type="InterPro" id="IPR004020">
    <property type="entry name" value="DAPIN"/>
</dbReference>
<keyword evidence="5" id="KW-0067">ATP-binding</keyword>
<dbReference type="InterPro" id="IPR001611">
    <property type="entry name" value="Leu-rich_rpt"/>
</dbReference>